<name>A0ABP3PPU7_9PROT</name>
<dbReference type="RefSeq" id="WP_343893498.1">
    <property type="nucleotide sequence ID" value="NZ_BAAAFZ010000007.1"/>
</dbReference>
<dbReference type="Proteomes" id="UP001501588">
    <property type="component" value="Unassembled WGS sequence"/>
</dbReference>
<evidence type="ECO:0000313" key="2">
    <source>
        <dbReference type="Proteomes" id="UP001501588"/>
    </source>
</evidence>
<keyword evidence="2" id="KW-1185">Reference proteome</keyword>
<organism evidence="1 2">
    <name type="scientific">Craurococcus roseus</name>
    <dbReference type="NCBI Taxonomy" id="77585"/>
    <lineage>
        <taxon>Bacteria</taxon>
        <taxon>Pseudomonadati</taxon>
        <taxon>Pseudomonadota</taxon>
        <taxon>Alphaproteobacteria</taxon>
        <taxon>Acetobacterales</taxon>
        <taxon>Acetobacteraceae</taxon>
        <taxon>Craurococcus</taxon>
    </lineage>
</organism>
<proteinExistence type="predicted"/>
<protein>
    <submittedName>
        <fullName evidence="1">Uncharacterized protein</fullName>
    </submittedName>
</protein>
<reference evidence="2" key="1">
    <citation type="journal article" date="2019" name="Int. J. Syst. Evol. Microbiol.">
        <title>The Global Catalogue of Microorganisms (GCM) 10K type strain sequencing project: providing services to taxonomists for standard genome sequencing and annotation.</title>
        <authorList>
            <consortium name="The Broad Institute Genomics Platform"/>
            <consortium name="The Broad Institute Genome Sequencing Center for Infectious Disease"/>
            <person name="Wu L."/>
            <person name="Ma J."/>
        </authorList>
    </citation>
    <scope>NUCLEOTIDE SEQUENCE [LARGE SCALE GENOMIC DNA]</scope>
    <source>
        <strain evidence="2">JCM 9933</strain>
    </source>
</reference>
<accession>A0ABP3PPU7</accession>
<sequence>MTAPGGHGGDDALREHWARMRAALTDMERRVASELGDEAATAQAREYIEHNEPALALELLVCIAMRAGLHPAALDARVEDAAALMGLADSEPLAEWRRYRGGRTEG</sequence>
<gene>
    <name evidence="1" type="ORF">GCM10009416_04360</name>
</gene>
<evidence type="ECO:0000313" key="1">
    <source>
        <dbReference type="EMBL" id="GAA0569189.1"/>
    </source>
</evidence>
<dbReference type="EMBL" id="BAAAFZ010000007">
    <property type="protein sequence ID" value="GAA0569189.1"/>
    <property type="molecule type" value="Genomic_DNA"/>
</dbReference>
<comment type="caution">
    <text evidence="1">The sequence shown here is derived from an EMBL/GenBank/DDBJ whole genome shotgun (WGS) entry which is preliminary data.</text>
</comment>